<feature type="domain" description="Protein kinase" evidence="8">
    <location>
        <begin position="110"/>
        <end position="405"/>
    </location>
</feature>
<dbReference type="PROSITE" id="PS00107">
    <property type="entry name" value="PROTEIN_KINASE_ATP"/>
    <property type="match status" value="1"/>
</dbReference>
<feature type="transmembrane region" description="Helical" evidence="7">
    <location>
        <begin position="581"/>
        <end position="597"/>
    </location>
</feature>
<dbReference type="PROSITE" id="PS50011">
    <property type="entry name" value="PROTEIN_KINASE_DOM"/>
    <property type="match status" value="1"/>
</dbReference>
<evidence type="ECO:0000256" key="1">
    <source>
        <dbReference type="ARBA" id="ARBA00022679"/>
    </source>
</evidence>
<dbReference type="AlphaFoldDB" id="A0A517P3J8"/>
<reference evidence="9 10" key="1">
    <citation type="submission" date="2019-02" db="EMBL/GenBank/DDBJ databases">
        <title>Deep-cultivation of Planctomycetes and their phenomic and genomic characterization uncovers novel biology.</title>
        <authorList>
            <person name="Wiegand S."/>
            <person name="Jogler M."/>
            <person name="Boedeker C."/>
            <person name="Pinto D."/>
            <person name="Vollmers J."/>
            <person name="Rivas-Marin E."/>
            <person name="Kohn T."/>
            <person name="Peeters S.H."/>
            <person name="Heuer A."/>
            <person name="Rast P."/>
            <person name="Oberbeckmann S."/>
            <person name="Bunk B."/>
            <person name="Jeske O."/>
            <person name="Meyerdierks A."/>
            <person name="Storesund J.E."/>
            <person name="Kallscheuer N."/>
            <person name="Luecker S."/>
            <person name="Lage O.M."/>
            <person name="Pohl T."/>
            <person name="Merkel B.J."/>
            <person name="Hornburger P."/>
            <person name="Mueller R.-W."/>
            <person name="Bruemmer F."/>
            <person name="Labrenz M."/>
            <person name="Spormann A.M."/>
            <person name="Op den Camp H."/>
            <person name="Overmann J."/>
            <person name="Amann R."/>
            <person name="Jetten M.S.M."/>
            <person name="Mascher T."/>
            <person name="Medema M.H."/>
            <person name="Devos D.P."/>
            <person name="Kaster A.-K."/>
            <person name="Ovreas L."/>
            <person name="Rohde M."/>
            <person name="Galperin M.Y."/>
            <person name="Jogler C."/>
        </authorList>
    </citation>
    <scope>NUCLEOTIDE SEQUENCE [LARGE SCALE GENOMIC DNA]</scope>
    <source>
        <strain evidence="9 10">CA12</strain>
    </source>
</reference>
<accession>A0A517P3J8</accession>
<evidence type="ECO:0000256" key="5">
    <source>
        <dbReference type="PROSITE-ProRule" id="PRU10141"/>
    </source>
</evidence>
<dbReference type="PANTHER" id="PTHR43289">
    <property type="entry name" value="MITOGEN-ACTIVATED PROTEIN KINASE KINASE KINASE 20-RELATED"/>
    <property type="match status" value="1"/>
</dbReference>
<name>A0A517P3J8_9PLAN</name>
<feature type="binding site" evidence="5">
    <location>
        <position position="139"/>
    </location>
    <ligand>
        <name>ATP</name>
        <dbReference type="ChEBI" id="CHEBI:30616"/>
    </ligand>
</feature>
<evidence type="ECO:0000259" key="8">
    <source>
        <dbReference type="PROSITE" id="PS50011"/>
    </source>
</evidence>
<keyword evidence="7" id="KW-0472">Membrane</keyword>
<evidence type="ECO:0000256" key="3">
    <source>
        <dbReference type="ARBA" id="ARBA00022777"/>
    </source>
</evidence>
<dbReference type="OrthoDB" id="6111975at2"/>
<feature type="transmembrane region" description="Helical" evidence="7">
    <location>
        <begin position="439"/>
        <end position="458"/>
    </location>
</feature>
<dbReference type="KEGG" id="acaf:CA12_00150"/>
<dbReference type="InterPro" id="IPR011009">
    <property type="entry name" value="Kinase-like_dom_sf"/>
</dbReference>
<keyword evidence="3 9" id="KW-0418">Kinase</keyword>
<dbReference type="GO" id="GO:0004674">
    <property type="term" value="F:protein serine/threonine kinase activity"/>
    <property type="evidence" value="ECO:0007669"/>
    <property type="project" value="UniProtKB-EC"/>
</dbReference>
<evidence type="ECO:0000256" key="6">
    <source>
        <dbReference type="SAM" id="MobiDB-lite"/>
    </source>
</evidence>
<proteinExistence type="predicted"/>
<dbReference type="EC" id="2.7.11.1" evidence="9"/>
<feature type="transmembrane region" description="Helical" evidence="7">
    <location>
        <begin position="526"/>
        <end position="543"/>
    </location>
</feature>
<dbReference type="PROSITE" id="PS00108">
    <property type="entry name" value="PROTEIN_KINASE_ST"/>
    <property type="match status" value="1"/>
</dbReference>
<gene>
    <name evidence="9" type="primary">pknB_1</name>
    <name evidence="9" type="ORF">CA12_00150</name>
</gene>
<keyword evidence="4 5" id="KW-0067">ATP-binding</keyword>
<dbReference type="RefSeq" id="WP_145356568.1">
    <property type="nucleotide sequence ID" value="NZ_CP036265.1"/>
</dbReference>
<dbReference type="Gene3D" id="1.10.510.10">
    <property type="entry name" value="Transferase(Phosphotransferase) domain 1"/>
    <property type="match status" value="1"/>
</dbReference>
<dbReference type="InterPro" id="IPR017441">
    <property type="entry name" value="Protein_kinase_ATP_BS"/>
</dbReference>
<organism evidence="9 10">
    <name type="scientific">Alienimonas californiensis</name>
    <dbReference type="NCBI Taxonomy" id="2527989"/>
    <lineage>
        <taxon>Bacteria</taxon>
        <taxon>Pseudomonadati</taxon>
        <taxon>Planctomycetota</taxon>
        <taxon>Planctomycetia</taxon>
        <taxon>Planctomycetales</taxon>
        <taxon>Planctomycetaceae</taxon>
        <taxon>Alienimonas</taxon>
    </lineage>
</organism>
<feature type="region of interest" description="Disordered" evidence="6">
    <location>
        <begin position="66"/>
        <end position="115"/>
    </location>
</feature>
<dbReference type="Proteomes" id="UP000318741">
    <property type="component" value="Chromosome"/>
</dbReference>
<sequence length="601" mass="65216">MPRTAPAAESPSEEDDDALAGVLDQLLEDAEAGRAVDLEAACRRHPEFAQELRELFNTAGLMREFLPSGEASDDGSSRNDLAETVSAGRQTRSDRPAAKPRNAPEPPPGYELREELGRGGMGVVYRAYQTEPGREVALKMIRQAALASPEDAARFRREAEATARLDDPHIVPVFEVGGFDGPDGGLGGDASPFFSMRLIEGSTLDAELRKGPRPPRELAAMLAPVARAVDTAHRAGVLHRDLKPSNILLDRVGRPFVTDFGLAGRVPRPFPATADAAEQGTAKSPAHGMGEDGPTLTQPGAILGTPAWMSPEQASSRREAIGPASDVYSLGAILYAGLTGRPPFSGETPAETVMRVLESEPRRPRRLNEDADPDLELIALKCLQKPQDLRYHSAAALADDLEAYLAGEPVSARGGRFTDLVHRTFRETHHAPIMENWGLLWMWHAAVLVALCFVTNLLQINGVDYRPTYVLMWTAGLGAWAAVFWSLRRRSGPISFVERQIAHVWAASMASSSLLFAIEWLLGMPVLYLSPVLGLIAGAVFFAKAGMLSGALYVPAVALFALSPLMAWMERNLPREHDPGVLLFGLVTAAGFFWPGWKYRK</sequence>
<evidence type="ECO:0000256" key="2">
    <source>
        <dbReference type="ARBA" id="ARBA00022741"/>
    </source>
</evidence>
<dbReference type="CDD" id="cd14014">
    <property type="entry name" value="STKc_PknB_like"/>
    <property type="match status" value="1"/>
</dbReference>
<feature type="transmembrane region" description="Helical" evidence="7">
    <location>
        <begin position="470"/>
        <end position="488"/>
    </location>
</feature>
<evidence type="ECO:0000256" key="4">
    <source>
        <dbReference type="ARBA" id="ARBA00022840"/>
    </source>
</evidence>
<keyword evidence="10" id="KW-1185">Reference proteome</keyword>
<dbReference type="Gene3D" id="3.30.200.20">
    <property type="entry name" value="Phosphorylase Kinase, domain 1"/>
    <property type="match status" value="1"/>
</dbReference>
<dbReference type="SMART" id="SM00220">
    <property type="entry name" value="S_TKc"/>
    <property type="match status" value="1"/>
</dbReference>
<dbReference type="InterPro" id="IPR008271">
    <property type="entry name" value="Ser/Thr_kinase_AS"/>
</dbReference>
<dbReference type="InterPro" id="IPR000719">
    <property type="entry name" value="Prot_kinase_dom"/>
</dbReference>
<evidence type="ECO:0000256" key="7">
    <source>
        <dbReference type="SAM" id="Phobius"/>
    </source>
</evidence>
<dbReference type="Pfam" id="PF00069">
    <property type="entry name" value="Pkinase"/>
    <property type="match status" value="1"/>
</dbReference>
<dbReference type="GO" id="GO:0005524">
    <property type="term" value="F:ATP binding"/>
    <property type="evidence" value="ECO:0007669"/>
    <property type="project" value="UniProtKB-UniRule"/>
</dbReference>
<dbReference type="SUPFAM" id="SSF56112">
    <property type="entry name" value="Protein kinase-like (PK-like)"/>
    <property type="match status" value="1"/>
</dbReference>
<keyword evidence="1 9" id="KW-0808">Transferase</keyword>
<evidence type="ECO:0000313" key="10">
    <source>
        <dbReference type="Proteomes" id="UP000318741"/>
    </source>
</evidence>
<feature type="region of interest" description="Disordered" evidence="6">
    <location>
        <begin position="271"/>
        <end position="294"/>
    </location>
</feature>
<keyword evidence="7" id="KW-0812">Transmembrane</keyword>
<keyword evidence="7" id="KW-1133">Transmembrane helix</keyword>
<protein>
    <submittedName>
        <fullName evidence="9">Serine/threonine-protein kinase PknB</fullName>
        <ecNumber evidence="9">2.7.11.1</ecNumber>
    </submittedName>
</protein>
<feature type="transmembrane region" description="Helical" evidence="7">
    <location>
        <begin position="550"/>
        <end position="569"/>
    </location>
</feature>
<evidence type="ECO:0000313" key="9">
    <source>
        <dbReference type="EMBL" id="QDT13947.1"/>
    </source>
</evidence>
<keyword evidence="2 5" id="KW-0547">Nucleotide-binding</keyword>
<dbReference type="PANTHER" id="PTHR43289:SF6">
    <property type="entry name" value="SERINE_THREONINE-PROTEIN KINASE NEKL-3"/>
    <property type="match status" value="1"/>
</dbReference>
<dbReference type="EMBL" id="CP036265">
    <property type="protein sequence ID" value="QDT13947.1"/>
    <property type="molecule type" value="Genomic_DNA"/>
</dbReference>